<organism evidence="3 4">
    <name type="scientific">Fusarium mangiferae</name>
    <name type="common">Mango malformation disease fungus</name>
    <dbReference type="NCBI Taxonomy" id="192010"/>
    <lineage>
        <taxon>Eukaryota</taxon>
        <taxon>Fungi</taxon>
        <taxon>Dikarya</taxon>
        <taxon>Ascomycota</taxon>
        <taxon>Pezizomycotina</taxon>
        <taxon>Sordariomycetes</taxon>
        <taxon>Hypocreomycetidae</taxon>
        <taxon>Hypocreales</taxon>
        <taxon>Nectriaceae</taxon>
        <taxon>Fusarium</taxon>
        <taxon>Fusarium fujikuroi species complex</taxon>
    </lineage>
</organism>
<protein>
    <submittedName>
        <fullName evidence="3">Uncharacterized protein</fullName>
    </submittedName>
</protein>
<dbReference type="VEuPathDB" id="FungiDB:FMAN_11115"/>
<evidence type="ECO:0000256" key="1">
    <source>
        <dbReference type="SAM" id="MobiDB-lite"/>
    </source>
</evidence>
<reference evidence="4" key="1">
    <citation type="journal article" date="2016" name="Genome Biol. Evol.">
        <title>Comparative 'omics' of the Fusarium fujikuroi species complex highlights differences in genetic potential and metabolite synthesis.</title>
        <authorList>
            <person name="Niehaus E.-M."/>
            <person name="Muensterkoetter M."/>
            <person name="Proctor R.H."/>
            <person name="Brown D.W."/>
            <person name="Sharon A."/>
            <person name="Idan Y."/>
            <person name="Oren-Young L."/>
            <person name="Sieber C.M."/>
            <person name="Novak O."/>
            <person name="Pencik A."/>
            <person name="Tarkowska D."/>
            <person name="Hromadova K."/>
            <person name="Freeman S."/>
            <person name="Maymon M."/>
            <person name="Elazar M."/>
            <person name="Youssef S.A."/>
            <person name="El-Shabrawy E.S.M."/>
            <person name="Shalaby A.B.A."/>
            <person name="Houterman P."/>
            <person name="Brock N.L."/>
            <person name="Burkhardt I."/>
            <person name="Tsavkelova E.A."/>
            <person name="Dickschat J.S."/>
            <person name="Galuszka P."/>
            <person name="Gueldener U."/>
            <person name="Tudzynski B."/>
        </authorList>
    </citation>
    <scope>NUCLEOTIDE SEQUENCE [LARGE SCALE GENOMIC DNA]</scope>
    <source>
        <strain evidence="4">MRC7560</strain>
    </source>
</reference>
<evidence type="ECO:0000256" key="2">
    <source>
        <dbReference type="SAM" id="SignalP"/>
    </source>
</evidence>
<evidence type="ECO:0000313" key="4">
    <source>
        <dbReference type="Proteomes" id="UP000184255"/>
    </source>
</evidence>
<keyword evidence="4" id="KW-1185">Reference proteome</keyword>
<feature type="chain" id="PRO_5013041246" evidence="2">
    <location>
        <begin position="20"/>
        <end position="183"/>
    </location>
</feature>
<name>A0A1L7TPS5_FUSMA</name>
<evidence type="ECO:0000313" key="3">
    <source>
        <dbReference type="EMBL" id="CVK96786.1"/>
    </source>
</evidence>
<dbReference type="RefSeq" id="XP_041684204.1">
    <property type="nucleotide sequence ID" value="XM_041833885.1"/>
</dbReference>
<feature type="region of interest" description="Disordered" evidence="1">
    <location>
        <begin position="136"/>
        <end position="183"/>
    </location>
</feature>
<accession>A0A1L7TPS5</accession>
<dbReference type="AlphaFoldDB" id="A0A1L7TPS5"/>
<comment type="caution">
    <text evidence="3">The sequence shown here is derived from an EMBL/GenBank/DDBJ whole genome shotgun (WGS) entry which is preliminary data.</text>
</comment>
<dbReference type="GeneID" id="65090367"/>
<dbReference type="EMBL" id="FCQH01000008">
    <property type="protein sequence ID" value="CVK96786.1"/>
    <property type="molecule type" value="Genomic_DNA"/>
</dbReference>
<keyword evidence="2" id="KW-0732">Signal</keyword>
<sequence length="183" mass="20926">MGWVFPLLSFASLPTPLLAISYSSLRSRCHSSTRSSAIWQETYHSPTLLQQSFISSVLKNITMDHQEGFEQGTMARKRKHTDDQQDDSKMNLLSAENKHLQAEIKLLKDWLADLRDSIASRDKLVGALEKMLDTANKENERLRESQAKPKTPEDTRSLTERLQNQHFDAAHARFYPNASTKPK</sequence>
<dbReference type="Proteomes" id="UP000184255">
    <property type="component" value="Unassembled WGS sequence"/>
</dbReference>
<proteinExistence type="predicted"/>
<feature type="signal peptide" evidence="2">
    <location>
        <begin position="1"/>
        <end position="19"/>
    </location>
</feature>
<gene>
    <name evidence="3" type="ORF">FMAN_11115</name>
</gene>
<feature type="compositionally biased region" description="Basic and acidic residues" evidence="1">
    <location>
        <begin position="136"/>
        <end position="159"/>
    </location>
</feature>